<dbReference type="Pfam" id="PF14310">
    <property type="entry name" value="Fn3-like"/>
    <property type="match status" value="1"/>
</dbReference>
<dbReference type="PANTHER" id="PTHR42715:SF10">
    <property type="entry name" value="BETA-GLUCOSIDASE"/>
    <property type="match status" value="1"/>
</dbReference>
<dbReference type="Proteomes" id="UP000818323">
    <property type="component" value="Unassembled WGS sequence"/>
</dbReference>
<evidence type="ECO:0000256" key="2">
    <source>
        <dbReference type="ARBA" id="ARBA00022801"/>
    </source>
</evidence>
<dbReference type="InterPro" id="IPR036962">
    <property type="entry name" value="Glyco_hydro_3_N_sf"/>
</dbReference>
<dbReference type="InterPro" id="IPR017853">
    <property type="entry name" value="GH"/>
</dbReference>
<dbReference type="SUPFAM" id="SSF52279">
    <property type="entry name" value="Beta-D-glucan exohydrolase, C-terminal domain"/>
    <property type="match status" value="1"/>
</dbReference>
<dbReference type="EMBL" id="JAAAXJ010000004">
    <property type="protein sequence ID" value="NBJ24677.1"/>
    <property type="molecule type" value="Genomic_DNA"/>
</dbReference>
<keyword evidence="2 5" id="KW-0378">Hydrolase</keyword>
<evidence type="ECO:0000259" key="4">
    <source>
        <dbReference type="SMART" id="SM01217"/>
    </source>
</evidence>
<dbReference type="InterPro" id="IPR001764">
    <property type="entry name" value="Glyco_hydro_3_N"/>
</dbReference>
<evidence type="ECO:0000313" key="5">
    <source>
        <dbReference type="EMBL" id="NBJ24677.1"/>
    </source>
</evidence>
<accession>A0ABW9YXT5</accession>
<dbReference type="SUPFAM" id="SSF51445">
    <property type="entry name" value="(Trans)glycosidases"/>
    <property type="match status" value="1"/>
</dbReference>
<name>A0ABW9YXT5_9HYPH</name>
<feature type="domain" description="Fibronectin type III-like" evidence="4">
    <location>
        <begin position="651"/>
        <end position="720"/>
    </location>
</feature>
<keyword evidence="6" id="KW-1185">Reference proteome</keyword>
<dbReference type="Gene3D" id="3.40.50.1700">
    <property type="entry name" value="Glycoside hydrolase family 3 C-terminal domain"/>
    <property type="match status" value="1"/>
</dbReference>
<dbReference type="Pfam" id="PF00933">
    <property type="entry name" value="Glyco_hydro_3"/>
    <property type="match status" value="1"/>
</dbReference>
<dbReference type="InterPro" id="IPR026891">
    <property type="entry name" value="Fn3-like"/>
</dbReference>
<dbReference type="InterPro" id="IPR002772">
    <property type="entry name" value="Glyco_hydro_3_C"/>
</dbReference>
<proteinExistence type="inferred from homology"/>
<dbReference type="PANTHER" id="PTHR42715">
    <property type="entry name" value="BETA-GLUCOSIDASE"/>
    <property type="match status" value="1"/>
</dbReference>
<dbReference type="InterPro" id="IPR050288">
    <property type="entry name" value="Cellulose_deg_GH3"/>
</dbReference>
<organism evidence="5 6">
    <name type="scientific">Microvirga arsenatis</name>
    <dbReference type="NCBI Taxonomy" id="2692265"/>
    <lineage>
        <taxon>Bacteria</taxon>
        <taxon>Pseudomonadati</taxon>
        <taxon>Pseudomonadota</taxon>
        <taxon>Alphaproteobacteria</taxon>
        <taxon>Hyphomicrobiales</taxon>
        <taxon>Methylobacteriaceae</taxon>
        <taxon>Microvirga</taxon>
    </lineage>
</organism>
<evidence type="ECO:0000313" key="6">
    <source>
        <dbReference type="Proteomes" id="UP000818323"/>
    </source>
</evidence>
<dbReference type="GO" id="GO:0016787">
    <property type="term" value="F:hydrolase activity"/>
    <property type="evidence" value="ECO:0007669"/>
    <property type="project" value="UniProtKB-KW"/>
</dbReference>
<dbReference type="InterPro" id="IPR013783">
    <property type="entry name" value="Ig-like_fold"/>
</dbReference>
<feature type="chain" id="PRO_5045499807" evidence="3">
    <location>
        <begin position="29"/>
        <end position="751"/>
    </location>
</feature>
<dbReference type="RefSeq" id="WP_161722089.1">
    <property type="nucleotide sequence ID" value="NZ_JAAAXI010000003.1"/>
</dbReference>
<dbReference type="SMART" id="SM01217">
    <property type="entry name" value="Fn3_like"/>
    <property type="match status" value="1"/>
</dbReference>
<dbReference type="Gene3D" id="2.60.40.10">
    <property type="entry name" value="Immunoglobulins"/>
    <property type="match status" value="1"/>
</dbReference>
<dbReference type="PRINTS" id="PR00133">
    <property type="entry name" value="GLHYDRLASE3"/>
</dbReference>
<sequence length="751" mass="81524">MRLSDVHGGARLALALVLTAACLSQARAQETNEQSIERRVDALLRQMTLEEKVGQLNLVSHGPPLRWEDISEGRAGALLNFNSAQDVARAQELVRQSRLKIPPLFGLDVLHGFRTQFPLPLGEAAAFSPRVSRLASEWAAKEAAYVGVNWTFAPMADLSRDSRWGRIVEGFGEDPYLGSVLTAARVEGFRKGGVAAATKHFAGYGAPQGGRDYDTTYIPRAEMYDTYLPPFRAAVEAGSASFMAAFNALNGEPSTANPWLLTDVLRKQWGFTGFVTSDWVGIGELINHGIAADGAEAARKAILAGVDMDMMGQLYIKHLPDEVRAGRVPESVIDESVRRVLRTKFRMGLFDRPSIDPTRTDAAFPTTESRQVAREVARETFVLLQNRGDVLPLPAGIRSIAVVGPLADAPHDQMGPHAARGHKEDSVTILEGIRRRAQGAGIAVRHAPACDLFCRNTEGLPAALDAVRQSDVAIAVFGEPQELSGEAASRAHLELNGRQIEVLEELAKTGKPIALVLMGGRPQVLGPVAERIPAILMAWYPGTEGGPAVADVLFGDVSPSGKLPLTWPRATGQLPLYYNRLPTGRPTKPDNRFTLQYIDEAITPLYPFGWGLSYTQFAYADAAIARRQLDQGQALEVSVSVKNVGSREGQEVVQLYTRDPVASRSRPLRELKAFEKIALKPGETKRVTLRVPVESLGFHLDDGTYLVEAGAIQVFVGGSSLAEQVGEAEIVRTFRIPPMERRAAASTSVAQ</sequence>
<evidence type="ECO:0000256" key="1">
    <source>
        <dbReference type="ARBA" id="ARBA00005336"/>
    </source>
</evidence>
<gene>
    <name evidence="5" type="ORF">GR303_09950</name>
</gene>
<comment type="caution">
    <text evidence="5">The sequence shown here is derived from an EMBL/GenBank/DDBJ whole genome shotgun (WGS) entry which is preliminary data.</text>
</comment>
<dbReference type="Pfam" id="PF01915">
    <property type="entry name" value="Glyco_hydro_3_C"/>
    <property type="match status" value="1"/>
</dbReference>
<reference evidence="5 6" key="1">
    <citation type="submission" date="2020-01" db="EMBL/GenBank/DDBJ databases">
        <title>Microvirga sp. nov., an arsenate reduction bacterium isolated from Tibet hotspring sediments.</title>
        <authorList>
            <person name="Yuan C.-G."/>
        </authorList>
    </citation>
    <scope>NUCLEOTIDE SEQUENCE [LARGE SCALE GENOMIC DNA]</scope>
    <source>
        <strain evidence="5 6">SYSU G3D203</strain>
    </source>
</reference>
<dbReference type="PROSITE" id="PS51257">
    <property type="entry name" value="PROKAR_LIPOPROTEIN"/>
    <property type="match status" value="1"/>
</dbReference>
<dbReference type="InterPro" id="IPR036881">
    <property type="entry name" value="Glyco_hydro_3_C_sf"/>
</dbReference>
<dbReference type="Gene3D" id="3.20.20.300">
    <property type="entry name" value="Glycoside hydrolase, family 3, N-terminal domain"/>
    <property type="match status" value="1"/>
</dbReference>
<evidence type="ECO:0000256" key="3">
    <source>
        <dbReference type="SAM" id="SignalP"/>
    </source>
</evidence>
<comment type="similarity">
    <text evidence="1">Belongs to the glycosyl hydrolase 3 family.</text>
</comment>
<feature type="signal peptide" evidence="3">
    <location>
        <begin position="1"/>
        <end position="28"/>
    </location>
</feature>
<protein>
    <submittedName>
        <fullName evidence="5">Glycosyl hydrolase</fullName>
    </submittedName>
</protein>
<keyword evidence="3" id="KW-0732">Signal</keyword>